<evidence type="ECO:0000256" key="1">
    <source>
        <dbReference type="SAM" id="MobiDB-lite"/>
    </source>
</evidence>
<proteinExistence type="predicted"/>
<evidence type="ECO:0000313" key="2">
    <source>
        <dbReference type="EMBL" id="GHB42853.1"/>
    </source>
</evidence>
<feature type="compositionally biased region" description="Low complexity" evidence="1">
    <location>
        <begin position="108"/>
        <end position="118"/>
    </location>
</feature>
<gene>
    <name evidence="2" type="ORF">GCM10010347_09930</name>
</gene>
<dbReference type="EMBL" id="BMVP01000002">
    <property type="protein sequence ID" value="GHB42853.1"/>
    <property type="molecule type" value="Genomic_DNA"/>
</dbReference>
<protein>
    <submittedName>
        <fullName evidence="2">Uncharacterized protein</fullName>
    </submittedName>
</protein>
<name>A0ABQ3ENI5_9ACTN</name>
<feature type="region of interest" description="Disordered" evidence="1">
    <location>
        <begin position="35"/>
        <end position="162"/>
    </location>
</feature>
<accession>A0ABQ3ENI5</accession>
<dbReference type="Proteomes" id="UP000642673">
    <property type="component" value="Unassembled WGS sequence"/>
</dbReference>
<sequence>MRLLAGEGVGGLGFGFRPGGCGGLGGVRGHGLPPTAGVRELAPGERCGTDTCPPVPAGGRSPDGAEGGGKSGECSHRAAGARMDYGPCDGARSPRRPTGPVPAPGHGPAPKQARVGAVAGPGAGRTGHVTESGAGPGAGWEVVPGPVVGRRSGWGHAGECQT</sequence>
<organism evidence="2 3">
    <name type="scientific">Streptomyces cirratus</name>
    <dbReference type="NCBI Taxonomy" id="68187"/>
    <lineage>
        <taxon>Bacteria</taxon>
        <taxon>Bacillati</taxon>
        <taxon>Actinomycetota</taxon>
        <taxon>Actinomycetes</taxon>
        <taxon>Kitasatosporales</taxon>
        <taxon>Streptomycetaceae</taxon>
        <taxon>Streptomyces</taxon>
    </lineage>
</organism>
<evidence type="ECO:0000313" key="3">
    <source>
        <dbReference type="Proteomes" id="UP000642673"/>
    </source>
</evidence>
<comment type="caution">
    <text evidence="2">The sequence shown here is derived from an EMBL/GenBank/DDBJ whole genome shotgun (WGS) entry which is preliminary data.</text>
</comment>
<reference evidence="3" key="1">
    <citation type="journal article" date="2019" name="Int. J. Syst. Evol. Microbiol.">
        <title>The Global Catalogue of Microorganisms (GCM) 10K type strain sequencing project: providing services to taxonomists for standard genome sequencing and annotation.</title>
        <authorList>
            <consortium name="The Broad Institute Genomics Platform"/>
            <consortium name="The Broad Institute Genome Sequencing Center for Infectious Disease"/>
            <person name="Wu L."/>
            <person name="Ma J."/>
        </authorList>
    </citation>
    <scope>NUCLEOTIDE SEQUENCE [LARGE SCALE GENOMIC DNA]</scope>
    <source>
        <strain evidence="3">JCM 4738</strain>
    </source>
</reference>
<feature type="compositionally biased region" description="Low complexity" evidence="1">
    <location>
        <begin position="139"/>
        <end position="151"/>
    </location>
</feature>
<feature type="compositionally biased region" description="Pro residues" evidence="1">
    <location>
        <begin position="97"/>
        <end position="107"/>
    </location>
</feature>
<keyword evidence="3" id="KW-1185">Reference proteome</keyword>